<proteinExistence type="predicted"/>
<dbReference type="RefSeq" id="WP_189112221.1">
    <property type="nucleotide sequence ID" value="NZ_BMQC01000001.1"/>
</dbReference>
<keyword evidence="2" id="KW-1185">Reference proteome</keyword>
<organism evidence="1 2">
    <name type="scientific">Pilimelia terevasa</name>
    <dbReference type="NCBI Taxonomy" id="53372"/>
    <lineage>
        <taxon>Bacteria</taxon>
        <taxon>Bacillati</taxon>
        <taxon>Actinomycetota</taxon>
        <taxon>Actinomycetes</taxon>
        <taxon>Micromonosporales</taxon>
        <taxon>Micromonosporaceae</taxon>
        <taxon>Pilimelia</taxon>
    </lineage>
</organism>
<accession>A0A8J3BI98</accession>
<dbReference type="Proteomes" id="UP000662200">
    <property type="component" value="Unassembled WGS sequence"/>
</dbReference>
<evidence type="ECO:0000313" key="1">
    <source>
        <dbReference type="EMBL" id="GGK13048.1"/>
    </source>
</evidence>
<gene>
    <name evidence="1" type="ORF">GCM10010124_01980</name>
</gene>
<protein>
    <submittedName>
        <fullName evidence="1">Uncharacterized protein</fullName>
    </submittedName>
</protein>
<comment type="caution">
    <text evidence="1">The sequence shown here is derived from an EMBL/GenBank/DDBJ whole genome shotgun (WGS) entry which is preliminary data.</text>
</comment>
<reference evidence="1" key="2">
    <citation type="submission" date="2020-09" db="EMBL/GenBank/DDBJ databases">
        <authorList>
            <person name="Sun Q."/>
            <person name="Ohkuma M."/>
        </authorList>
    </citation>
    <scope>NUCLEOTIDE SEQUENCE</scope>
    <source>
        <strain evidence="1">JCM 3091</strain>
    </source>
</reference>
<name>A0A8J3BI98_9ACTN</name>
<reference evidence="1" key="1">
    <citation type="journal article" date="2014" name="Int. J. Syst. Evol. Microbiol.">
        <title>Complete genome sequence of Corynebacterium casei LMG S-19264T (=DSM 44701T), isolated from a smear-ripened cheese.</title>
        <authorList>
            <consortium name="US DOE Joint Genome Institute (JGI-PGF)"/>
            <person name="Walter F."/>
            <person name="Albersmeier A."/>
            <person name="Kalinowski J."/>
            <person name="Ruckert C."/>
        </authorList>
    </citation>
    <scope>NUCLEOTIDE SEQUENCE</scope>
    <source>
        <strain evidence="1">JCM 3091</strain>
    </source>
</reference>
<sequence>MAESIPEIAIPPADLIKIRKLCRLGREQADGQAEWRLRWHIQSLDYRMRQHSTWHQDGEGILRGGPVGGDGAGPSSSLRLINSAFPLHTITIHGYAYDPAARSEPCEPGQFDVEIMILYEEWSGLPGPNSDVIHAEIEYSHPYDIAFPTEDRADGAAVRKLDSYSVTAERDFTWNPIDDPYRLSNH</sequence>
<evidence type="ECO:0000313" key="2">
    <source>
        <dbReference type="Proteomes" id="UP000662200"/>
    </source>
</evidence>
<dbReference type="EMBL" id="BMQC01000001">
    <property type="protein sequence ID" value="GGK13048.1"/>
    <property type="molecule type" value="Genomic_DNA"/>
</dbReference>
<dbReference type="AlphaFoldDB" id="A0A8J3BI98"/>